<dbReference type="Pfam" id="PF14712">
    <property type="entry name" value="Snapin_Pallidin"/>
    <property type="match status" value="1"/>
</dbReference>
<dbReference type="PANTHER" id="PTHR31305">
    <property type="entry name" value="SNARE-ASSOCIATED PROTEIN SNAPIN"/>
    <property type="match status" value="1"/>
</dbReference>
<reference evidence="5" key="1">
    <citation type="submission" date="2013-08" db="EMBL/GenBank/DDBJ databases">
        <title>Gene expansion shapes genome architecture in the human pathogen Lichtheimia corymbifera: an evolutionary genomics analysis in the ancient terrestrial Mucorales (Mucoromycotina).</title>
        <authorList>
            <person name="Schwartze V.U."/>
            <person name="Winter S."/>
            <person name="Shelest E."/>
            <person name="Marcet-Houben M."/>
            <person name="Horn F."/>
            <person name="Wehner S."/>
            <person name="Hoffmann K."/>
            <person name="Riege K."/>
            <person name="Sammeth M."/>
            <person name="Nowrousian M."/>
            <person name="Valiante V."/>
            <person name="Linde J."/>
            <person name="Jacobsen I.D."/>
            <person name="Marz M."/>
            <person name="Brakhage A.A."/>
            <person name="Gabaldon T."/>
            <person name="Bocker S."/>
            <person name="Voigt K."/>
        </authorList>
    </citation>
    <scope>NUCLEOTIDE SEQUENCE [LARGE SCALE GENOMIC DNA]</scope>
    <source>
        <strain evidence="5">FSU 9682</strain>
    </source>
</reference>
<evidence type="ECO:0000256" key="2">
    <source>
        <dbReference type="ARBA" id="ARBA00023054"/>
    </source>
</evidence>
<evidence type="ECO:0000256" key="3">
    <source>
        <dbReference type="ARBA" id="ARBA00033330"/>
    </source>
</evidence>
<dbReference type="InterPro" id="IPR017246">
    <property type="entry name" value="Snapin"/>
</dbReference>
<dbReference type="GO" id="GO:0006886">
    <property type="term" value="P:intracellular protein transport"/>
    <property type="evidence" value="ECO:0007669"/>
    <property type="project" value="InterPro"/>
</dbReference>
<sequence length="103" mass="11544">MNTDETTQQSMAQGIASLLTPVVTDMDKAIVSAQKSQEDLGKEIERLITELEHFKDIAEPPQLHPALEKLTESRKKLASANKLMQQTQLRVQRMEAQLQPSST</sequence>
<evidence type="ECO:0000313" key="6">
    <source>
        <dbReference type="Proteomes" id="UP000027586"/>
    </source>
</evidence>
<gene>
    <name evidence="5" type="ORF">LCOR_07993.1</name>
</gene>
<evidence type="ECO:0000313" key="5">
    <source>
        <dbReference type="EMBL" id="CDH56999.1"/>
    </source>
</evidence>
<comment type="caution">
    <text evidence="5">The sequence shown here is derived from an EMBL/GenBank/DDBJ whole genome shotgun (WGS) entry which is preliminary data.</text>
</comment>
<dbReference type="GO" id="GO:0000149">
    <property type="term" value="F:SNARE binding"/>
    <property type="evidence" value="ECO:0007669"/>
    <property type="project" value="TreeGrafter"/>
</dbReference>
<dbReference type="InterPro" id="IPR028119">
    <property type="entry name" value="Snapin/Pallidin/Snn1"/>
</dbReference>
<dbReference type="GO" id="GO:0099078">
    <property type="term" value="C:BORC complex"/>
    <property type="evidence" value="ECO:0007669"/>
    <property type="project" value="TreeGrafter"/>
</dbReference>
<feature type="coiled-coil region" evidence="4">
    <location>
        <begin position="67"/>
        <end position="97"/>
    </location>
</feature>
<keyword evidence="2 4" id="KW-0175">Coiled coil</keyword>
<dbReference type="GO" id="GO:0032418">
    <property type="term" value="P:lysosome localization"/>
    <property type="evidence" value="ECO:0007669"/>
    <property type="project" value="TreeGrafter"/>
</dbReference>
<comment type="similarity">
    <text evidence="1">Belongs to the SNAPIN family.</text>
</comment>
<proteinExistence type="inferred from homology"/>
<evidence type="ECO:0000256" key="4">
    <source>
        <dbReference type="SAM" id="Coils"/>
    </source>
</evidence>
<dbReference type="EMBL" id="CBTN010000042">
    <property type="protein sequence ID" value="CDH56999.1"/>
    <property type="molecule type" value="Genomic_DNA"/>
</dbReference>
<keyword evidence="6" id="KW-1185">Reference proteome</keyword>
<accession>A0A068S3Z1</accession>
<dbReference type="PANTHER" id="PTHR31305:SF2">
    <property type="entry name" value="SNARE-ASSOCIATED PROTEIN SNAPIN"/>
    <property type="match status" value="1"/>
</dbReference>
<evidence type="ECO:0000256" key="1">
    <source>
        <dbReference type="ARBA" id="ARBA00006111"/>
    </source>
</evidence>
<name>A0A068S3Z1_9FUNG</name>
<dbReference type="AlphaFoldDB" id="A0A068S3Z1"/>
<dbReference type="STRING" id="1263082.A0A068S3Z1"/>
<organism evidence="5 6">
    <name type="scientific">Lichtheimia corymbifera JMRC:FSU:9682</name>
    <dbReference type="NCBI Taxonomy" id="1263082"/>
    <lineage>
        <taxon>Eukaryota</taxon>
        <taxon>Fungi</taxon>
        <taxon>Fungi incertae sedis</taxon>
        <taxon>Mucoromycota</taxon>
        <taxon>Mucoromycotina</taxon>
        <taxon>Mucoromycetes</taxon>
        <taxon>Mucorales</taxon>
        <taxon>Lichtheimiaceae</taxon>
        <taxon>Lichtheimia</taxon>
    </lineage>
</organism>
<protein>
    <recommendedName>
        <fullName evidence="3">Biogenesis of lysosome-related organelles complex 1 subunit 7</fullName>
    </recommendedName>
</protein>
<dbReference type="VEuPathDB" id="FungiDB:LCOR_07993.1"/>
<dbReference type="Proteomes" id="UP000027586">
    <property type="component" value="Unassembled WGS sequence"/>
</dbReference>
<dbReference type="OrthoDB" id="5399166at2759"/>
<dbReference type="GO" id="GO:0031083">
    <property type="term" value="C:BLOC-1 complex"/>
    <property type="evidence" value="ECO:0007669"/>
    <property type="project" value="InterPro"/>
</dbReference>